<proteinExistence type="predicted"/>
<sequence length="191" mass="22374">MTFLHKSITFMFQVQMEVSTFMMGSSLRRKNLCILKSLAKEVLTKEAHEGGLIGHFGEYKTYKTLLEHFFWPHMNLWRLSWEVDPLTIKNLVSPLRMTRKRNCSSLHPFDPGTEKTLNRIRKSKNMHVVHSSDSFSFIPKTGHFEIKPNFADNPLFELEPMENNDRTLKELATPNVLYQPWCIQYPLLESA</sequence>
<feature type="domain" description="Integrase zinc-binding" evidence="1">
    <location>
        <begin position="41"/>
        <end position="75"/>
    </location>
</feature>
<dbReference type="Gene3D" id="1.10.340.70">
    <property type="match status" value="1"/>
</dbReference>
<accession>A0A371G3X5</accession>
<protein>
    <recommendedName>
        <fullName evidence="1">Integrase zinc-binding domain-containing protein</fullName>
    </recommendedName>
</protein>
<feature type="non-terminal residue" evidence="2">
    <location>
        <position position="1"/>
    </location>
</feature>
<dbReference type="Pfam" id="PF17921">
    <property type="entry name" value="Integrase_H2C2"/>
    <property type="match status" value="1"/>
</dbReference>
<evidence type="ECO:0000313" key="3">
    <source>
        <dbReference type="Proteomes" id="UP000257109"/>
    </source>
</evidence>
<gene>
    <name evidence="2" type="ORF">CR513_33677</name>
</gene>
<name>A0A371G3X5_MUCPR</name>
<dbReference type="EMBL" id="QJKJ01006858">
    <property type="protein sequence ID" value="RDX85181.1"/>
    <property type="molecule type" value="Genomic_DNA"/>
</dbReference>
<comment type="caution">
    <text evidence="2">The sequence shown here is derived from an EMBL/GenBank/DDBJ whole genome shotgun (WGS) entry which is preliminary data.</text>
</comment>
<evidence type="ECO:0000259" key="1">
    <source>
        <dbReference type="Pfam" id="PF17921"/>
    </source>
</evidence>
<reference evidence="2" key="1">
    <citation type="submission" date="2018-05" db="EMBL/GenBank/DDBJ databases">
        <title>Draft genome of Mucuna pruriens seed.</title>
        <authorList>
            <person name="Nnadi N.E."/>
            <person name="Vos R."/>
            <person name="Hasami M.H."/>
            <person name="Devisetty U.K."/>
            <person name="Aguiy J.C."/>
        </authorList>
    </citation>
    <scope>NUCLEOTIDE SEQUENCE [LARGE SCALE GENOMIC DNA]</scope>
    <source>
        <strain evidence="2">JCA_2017</strain>
    </source>
</reference>
<dbReference type="Proteomes" id="UP000257109">
    <property type="component" value="Unassembled WGS sequence"/>
</dbReference>
<organism evidence="2 3">
    <name type="scientific">Mucuna pruriens</name>
    <name type="common">Velvet bean</name>
    <name type="synonym">Dolichos pruriens</name>
    <dbReference type="NCBI Taxonomy" id="157652"/>
    <lineage>
        <taxon>Eukaryota</taxon>
        <taxon>Viridiplantae</taxon>
        <taxon>Streptophyta</taxon>
        <taxon>Embryophyta</taxon>
        <taxon>Tracheophyta</taxon>
        <taxon>Spermatophyta</taxon>
        <taxon>Magnoliopsida</taxon>
        <taxon>eudicotyledons</taxon>
        <taxon>Gunneridae</taxon>
        <taxon>Pentapetalae</taxon>
        <taxon>rosids</taxon>
        <taxon>fabids</taxon>
        <taxon>Fabales</taxon>
        <taxon>Fabaceae</taxon>
        <taxon>Papilionoideae</taxon>
        <taxon>50 kb inversion clade</taxon>
        <taxon>NPAAA clade</taxon>
        <taxon>indigoferoid/millettioid clade</taxon>
        <taxon>Phaseoleae</taxon>
        <taxon>Mucuna</taxon>
    </lineage>
</organism>
<keyword evidence="3" id="KW-1185">Reference proteome</keyword>
<dbReference type="InterPro" id="IPR041588">
    <property type="entry name" value="Integrase_H2C2"/>
</dbReference>
<dbReference type="AlphaFoldDB" id="A0A371G3X5"/>
<evidence type="ECO:0000313" key="2">
    <source>
        <dbReference type="EMBL" id="RDX85181.1"/>
    </source>
</evidence>